<comment type="caution">
    <text evidence="1">The sequence shown here is derived from an EMBL/GenBank/DDBJ whole genome shotgun (WGS) entry which is preliminary data.</text>
</comment>
<proteinExistence type="predicted"/>
<dbReference type="EMBL" id="SNAA01000003">
    <property type="protein sequence ID" value="TDL81901.1"/>
    <property type="molecule type" value="Genomic_DNA"/>
</dbReference>
<evidence type="ECO:0008006" key="3">
    <source>
        <dbReference type="Google" id="ProtNLM"/>
    </source>
</evidence>
<evidence type="ECO:0000313" key="2">
    <source>
        <dbReference type="Proteomes" id="UP000295701"/>
    </source>
</evidence>
<dbReference type="RefSeq" id="WP_133395850.1">
    <property type="nucleotide sequence ID" value="NZ_SNAA01000003.1"/>
</dbReference>
<dbReference type="Gene3D" id="3.40.50.300">
    <property type="entry name" value="P-loop containing nucleotide triphosphate hydrolases"/>
    <property type="match status" value="1"/>
</dbReference>
<dbReference type="AlphaFoldDB" id="A0A4R6AD11"/>
<reference evidence="1 2" key="1">
    <citation type="submission" date="2019-03" db="EMBL/GenBank/DDBJ databases">
        <title>Primorskyibacter sp. SS33 isolated from sediments.</title>
        <authorList>
            <person name="Xunke S."/>
        </authorList>
    </citation>
    <scope>NUCLEOTIDE SEQUENCE [LARGE SCALE GENOMIC DNA]</scope>
    <source>
        <strain evidence="1 2">SS33</strain>
    </source>
</reference>
<dbReference type="InterPro" id="IPR027417">
    <property type="entry name" value="P-loop_NTPase"/>
</dbReference>
<evidence type="ECO:0000313" key="1">
    <source>
        <dbReference type="EMBL" id="TDL81901.1"/>
    </source>
</evidence>
<name>A0A4R6AD11_9RHOB</name>
<gene>
    <name evidence="1" type="ORF">E2L08_04410</name>
</gene>
<sequence length="322" mass="34816">MARAIVHIGMPKAGSTAIQAWLAANRDALRARGIVFHPETAAGTGIRHETGIGLIAMEAAGRIVPSRLIRAHLRLDAPADQSALAQRLHRHLAAAIHDAPSATFVLSSEFLAGWLKRAPHIRAVDAMLGRHFERVGYVLYLRDQVARILSAHAQALRGGDDAARDAFVSRRAVCDYNAICLAWSQAVGDRIDIRLTEPDFLAQGDLLADFADRLGVPVGRRPAPSRVNRSPSGPALDLWRGANRVAGRVGARSAMAVLAPIYWRSRLTRIGPRPALTPAQETFVAQANARANEALRARVFPERPVLFARSAAILARAPEVVS</sequence>
<dbReference type="Proteomes" id="UP000295701">
    <property type="component" value="Unassembled WGS sequence"/>
</dbReference>
<protein>
    <recommendedName>
        <fullName evidence="3">Sulfotransferase family protein</fullName>
    </recommendedName>
</protein>
<dbReference type="OrthoDB" id="547419at2"/>
<organism evidence="1 2">
    <name type="scientific">Palleronia sediminis</name>
    <dbReference type="NCBI Taxonomy" id="2547833"/>
    <lineage>
        <taxon>Bacteria</taxon>
        <taxon>Pseudomonadati</taxon>
        <taxon>Pseudomonadota</taxon>
        <taxon>Alphaproteobacteria</taxon>
        <taxon>Rhodobacterales</taxon>
        <taxon>Roseobacteraceae</taxon>
        <taxon>Palleronia</taxon>
    </lineage>
</organism>
<accession>A0A4R6AD11</accession>
<keyword evidence="2" id="KW-1185">Reference proteome</keyword>
<dbReference type="SUPFAM" id="SSF52540">
    <property type="entry name" value="P-loop containing nucleoside triphosphate hydrolases"/>
    <property type="match status" value="1"/>
</dbReference>